<evidence type="ECO:0000313" key="2">
    <source>
        <dbReference type="Proteomes" id="UP001281410"/>
    </source>
</evidence>
<evidence type="ECO:0000313" key="1">
    <source>
        <dbReference type="EMBL" id="KAK3224417.1"/>
    </source>
</evidence>
<dbReference type="Proteomes" id="UP001281410">
    <property type="component" value="Unassembled WGS sequence"/>
</dbReference>
<name>A0AAE0AUL9_9ROSI</name>
<organism evidence="1 2">
    <name type="scientific">Dipteronia sinensis</name>
    <dbReference type="NCBI Taxonomy" id="43782"/>
    <lineage>
        <taxon>Eukaryota</taxon>
        <taxon>Viridiplantae</taxon>
        <taxon>Streptophyta</taxon>
        <taxon>Embryophyta</taxon>
        <taxon>Tracheophyta</taxon>
        <taxon>Spermatophyta</taxon>
        <taxon>Magnoliopsida</taxon>
        <taxon>eudicotyledons</taxon>
        <taxon>Gunneridae</taxon>
        <taxon>Pentapetalae</taxon>
        <taxon>rosids</taxon>
        <taxon>malvids</taxon>
        <taxon>Sapindales</taxon>
        <taxon>Sapindaceae</taxon>
        <taxon>Hippocastanoideae</taxon>
        <taxon>Acereae</taxon>
        <taxon>Dipteronia</taxon>
    </lineage>
</organism>
<dbReference type="EMBL" id="JANJYJ010000003">
    <property type="protein sequence ID" value="KAK3224417.1"/>
    <property type="molecule type" value="Genomic_DNA"/>
</dbReference>
<gene>
    <name evidence="1" type="ORF">Dsin_011442</name>
</gene>
<protein>
    <submittedName>
        <fullName evidence="1">Uncharacterized protein</fullName>
    </submittedName>
</protein>
<proteinExistence type="predicted"/>
<keyword evidence="2" id="KW-1185">Reference proteome</keyword>
<accession>A0AAE0AUL9</accession>
<sequence length="112" mass="12667">MHGIISDLKVLFIHPQINETTYQNTNQACYYGVPGSYKTCTDELVTYLFETLEDIFSKEAVKQARRVVVGESIHHSQKIGFSQDAGEDSTENSGHCMRVEDPQCVVYTLEEC</sequence>
<comment type="caution">
    <text evidence="1">The sequence shown here is derived from an EMBL/GenBank/DDBJ whole genome shotgun (WGS) entry which is preliminary data.</text>
</comment>
<dbReference type="AlphaFoldDB" id="A0AAE0AUL9"/>
<reference evidence="1" key="1">
    <citation type="journal article" date="2023" name="Plant J.">
        <title>Genome sequences and population genomics provide insights into the demographic history, inbreeding, and mutation load of two 'living fossil' tree species of Dipteronia.</title>
        <authorList>
            <person name="Feng Y."/>
            <person name="Comes H.P."/>
            <person name="Chen J."/>
            <person name="Zhu S."/>
            <person name="Lu R."/>
            <person name="Zhang X."/>
            <person name="Li P."/>
            <person name="Qiu J."/>
            <person name="Olsen K.M."/>
            <person name="Qiu Y."/>
        </authorList>
    </citation>
    <scope>NUCLEOTIDE SEQUENCE</scope>
    <source>
        <strain evidence="1">NBL</strain>
    </source>
</reference>